<proteinExistence type="predicted"/>
<keyword evidence="6" id="KW-0418">Kinase</keyword>
<dbReference type="GO" id="GO:0006281">
    <property type="term" value="P:DNA repair"/>
    <property type="evidence" value="ECO:0007669"/>
    <property type="project" value="UniProtKB-KW"/>
</dbReference>
<keyword evidence="4" id="KW-0677">Repeat</keyword>
<accession>A0A1M5P0T7</accession>
<gene>
    <name evidence="12" type="ORF">SAMN04488068_1962</name>
</gene>
<dbReference type="Pfam" id="PF06745">
    <property type="entry name" value="ATPase"/>
    <property type="match status" value="2"/>
</dbReference>
<dbReference type="RefSeq" id="WP_245793222.1">
    <property type="nucleotide sequence ID" value="NZ_FQWZ01000004.1"/>
</dbReference>
<dbReference type="GO" id="GO:0003677">
    <property type="term" value="F:DNA binding"/>
    <property type="evidence" value="ECO:0007669"/>
    <property type="project" value="UniProtKB-KW"/>
</dbReference>
<keyword evidence="8" id="KW-0238">DNA-binding</keyword>
<evidence type="ECO:0000313" key="13">
    <source>
        <dbReference type="Proteomes" id="UP000199758"/>
    </source>
</evidence>
<evidence type="ECO:0000256" key="8">
    <source>
        <dbReference type="ARBA" id="ARBA00023125"/>
    </source>
</evidence>
<dbReference type="InterPro" id="IPR030665">
    <property type="entry name" value="KaiC"/>
</dbReference>
<dbReference type="AlphaFoldDB" id="A0A1M5P0T7"/>
<dbReference type="EC" id="2.7.11.1" evidence="1"/>
<dbReference type="InterPro" id="IPR010624">
    <property type="entry name" value="KaiC_dom"/>
</dbReference>
<reference evidence="12 13" key="1">
    <citation type="submission" date="2016-11" db="EMBL/GenBank/DDBJ databases">
        <authorList>
            <person name="Jaros S."/>
            <person name="Januszkiewicz K."/>
            <person name="Wedrychowicz H."/>
        </authorList>
    </citation>
    <scope>NUCLEOTIDE SEQUENCE [LARGE SCALE GENOMIC DNA]</scope>
    <source>
        <strain evidence="12 13">CGMCC 1.7049</strain>
    </source>
</reference>
<keyword evidence="7" id="KW-0378">Hydrolase</keyword>
<dbReference type="STRING" id="490188.SAMN04488068_1962"/>
<dbReference type="InterPro" id="IPR014774">
    <property type="entry name" value="KaiC-like_dom"/>
</dbReference>
<evidence type="ECO:0000313" key="12">
    <source>
        <dbReference type="EMBL" id="SHG95358.1"/>
    </source>
</evidence>
<dbReference type="PANTHER" id="PTHR42926:SF1">
    <property type="entry name" value="CIRCADIAN CLOCK OSCILLATOR PROTEIN KAIC 1"/>
    <property type="match status" value="1"/>
</dbReference>
<evidence type="ECO:0000259" key="10">
    <source>
        <dbReference type="PROSITE" id="PS50162"/>
    </source>
</evidence>
<dbReference type="InterPro" id="IPR003593">
    <property type="entry name" value="AAA+_ATPase"/>
</dbReference>
<evidence type="ECO:0000256" key="3">
    <source>
        <dbReference type="ARBA" id="ARBA00022679"/>
    </source>
</evidence>
<dbReference type="GO" id="GO:0005524">
    <property type="term" value="F:ATP binding"/>
    <property type="evidence" value="ECO:0007669"/>
    <property type="project" value="InterPro"/>
</dbReference>
<dbReference type="Proteomes" id="UP000199758">
    <property type="component" value="Unassembled WGS sequence"/>
</dbReference>
<dbReference type="InterPro" id="IPR051347">
    <property type="entry name" value="Circadian_clock_KaiC-rel"/>
</dbReference>
<dbReference type="EMBL" id="FQWZ01000004">
    <property type="protein sequence ID" value="SHG95358.1"/>
    <property type="molecule type" value="Genomic_DNA"/>
</dbReference>
<dbReference type="PROSITE" id="PS51146">
    <property type="entry name" value="KAIC"/>
    <property type="match status" value="2"/>
</dbReference>
<evidence type="ECO:0000256" key="7">
    <source>
        <dbReference type="ARBA" id="ARBA00022801"/>
    </source>
</evidence>
<keyword evidence="3" id="KW-0808">Transferase</keyword>
<feature type="domain" description="KaiC" evidence="11">
    <location>
        <begin position="249"/>
        <end position="482"/>
    </location>
</feature>
<keyword evidence="2" id="KW-0597">Phosphoprotein</keyword>
<dbReference type="InterPro" id="IPR020588">
    <property type="entry name" value="RecA_ATP-bd"/>
</dbReference>
<dbReference type="GO" id="GO:0140664">
    <property type="term" value="F:ATP-dependent DNA damage sensor activity"/>
    <property type="evidence" value="ECO:0007669"/>
    <property type="project" value="InterPro"/>
</dbReference>
<evidence type="ECO:0000256" key="6">
    <source>
        <dbReference type="ARBA" id="ARBA00022777"/>
    </source>
</evidence>
<evidence type="ECO:0000259" key="11">
    <source>
        <dbReference type="PROSITE" id="PS51146"/>
    </source>
</evidence>
<dbReference type="PIRSF" id="PIRSF039117">
    <property type="entry name" value="KaiC"/>
    <property type="match status" value="1"/>
</dbReference>
<feature type="domain" description="RecA family profile 1" evidence="10">
    <location>
        <begin position="247"/>
        <end position="293"/>
    </location>
</feature>
<feature type="domain" description="KaiC" evidence="11">
    <location>
        <begin position="15"/>
        <end position="244"/>
    </location>
</feature>
<protein>
    <recommendedName>
        <fullName evidence="1">non-specific serine/threonine protein kinase</fullName>
        <ecNumber evidence="1">2.7.11.1</ecNumber>
    </recommendedName>
</protein>
<dbReference type="InterPro" id="IPR027417">
    <property type="entry name" value="P-loop_NTPase"/>
</dbReference>
<sequence length="491" mass="53272">MDQGSQSERVAEPLPRVSTGIFGLDNILEGGFVPGAVYIVQGTPGAGKTILSNQFCFHRVVQGEKVLYVTLLAESHSRLMQHLSSMSFYDASRVPDSVFYVSGFDDLQNEGLQGILRLLNSESTRLNATTIVVDGLFVLEESVASEREFRQFINHLSSLASLLGSTILLLTNSRRGPTSPEFTMVDGWIEIGMMTLDYRSYRYLQVHKFRGSGFVLGRHMALVGNDGFRVLPRLETVTGLAPNNGSDAPPLSSGVVELDRMLHGGLPHGSSTLVLGPTGIGKTTLGLQFVAEATPEQPGLIFSFYETPARIARKAAGVGLRLAEQIEAGSVEVLWQSLTDTLLDDIGYRLLGAVRRRGVQRLFVDGIDAIEQSSIYPGRLAPFLAALANALRDEGVTTIFTSEIPQLVGGEAEIAFGAVSAVAENIMLLRYVELEASLRRVFSLVKVRESDFDASVRELSITAQGLQLKPLPAPMEGLLTGHMTRYPSSVV</sequence>
<dbReference type="GO" id="GO:0004674">
    <property type="term" value="F:protein serine/threonine kinase activity"/>
    <property type="evidence" value="ECO:0007669"/>
    <property type="project" value="UniProtKB-EC"/>
</dbReference>
<organism evidence="12 13">
    <name type="scientific">Hydrocarboniphaga daqingensis</name>
    <dbReference type="NCBI Taxonomy" id="490188"/>
    <lineage>
        <taxon>Bacteria</taxon>
        <taxon>Pseudomonadati</taxon>
        <taxon>Pseudomonadota</taxon>
        <taxon>Gammaproteobacteria</taxon>
        <taxon>Nevskiales</taxon>
        <taxon>Nevskiaceae</taxon>
        <taxon>Hydrocarboniphaga</taxon>
    </lineage>
</organism>
<evidence type="ECO:0000256" key="4">
    <source>
        <dbReference type="ARBA" id="ARBA00022737"/>
    </source>
</evidence>
<keyword evidence="13" id="KW-1185">Reference proteome</keyword>
<name>A0A1M5P0T7_9GAMM</name>
<evidence type="ECO:0000256" key="9">
    <source>
        <dbReference type="ARBA" id="ARBA00023204"/>
    </source>
</evidence>
<dbReference type="SMART" id="SM00382">
    <property type="entry name" value="AAA"/>
    <property type="match status" value="2"/>
</dbReference>
<evidence type="ECO:0000256" key="5">
    <source>
        <dbReference type="ARBA" id="ARBA00022763"/>
    </source>
</evidence>
<evidence type="ECO:0000256" key="2">
    <source>
        <dbReference type="ARBA" id="ARBA00022553"/>
    </source>
</evidence>
<dbReference type="PANTHER" id="PTHR42926">
    <property type="match status" value="1"/>
</dbReference>
<evidence type="ECO:0000256" key="1">
    <source>
        <dbReference type="ARBA" id="ARBA00012513"/>
    </source>
</evidence>
<dbReference type="PROSITE" id="PS50162">
    <property type="entry name" value="RECA_2"/>
    <property type="match status" value="1"/>
</dbReference>
<dbReference type="SUPFAM" id="SSF52540">
    <property type="entry name" value="P-loop containing nucleoside triphosphate hydrolases"/>
    <property type="match status" value="2"/>
</dbReference>
<dbReference type="Gene3D" id="3.40.50.300">
    <property type="entry name" value="P-loop containing nucleotide triphosphate hydrolases"/>
    <property type="match status" value="2"/>
</dbReference>
<dbReference type="GO" id="GO:0016787">
    <property type="term" value="F:hydrolase activity"/>
    <property type="evidence" value="ECO:0007669"/>
    <property type="project" value="UniProtKB-KW"/>
</dbReference>
<keyword evidence="9" id="KW-0234">DNA repair</keyword>
<keyword evidence="5" id="KW-0227">DNA damage</keyword>